<dbReference type="EMBL" id="CADEAL010004402">
    <property type="protein sequence ID" value="CAB1458758.1"/>
    <property type="molecule type" value="Genomic_DNA"/>
</dbReference>
<evidence type="ECO:0000313" key="1">
    <source>
        <dbReference type="EMBL" id="CAB1458758.1"/>
    </source>
</evidence>
<dbReference type="Proteomes" id="UP001153269">
    <property type="component" value="Unassembled WGS sequence"/>
</dbReference>
<comment type="caution">
    <text evidence="1">The sequence shown here is derived from an EMBL/GenBank/DDBJ whole genome shotgun (WGS) entry which is preliminary data.</text>
</comment>
<protein>
    <submittedName>
        <fullName evidence="1">Uncharacterized protein</fullName>
    </submittedName>
</protein>
<organism evidence="1 2">
    <name type="scientific">Pleuronectes platessa</name>
    <name type="common">European plaice</name>
    <dbReference type="NCBI Taxonomy" id="8262"/>
    <lineage>
        <taxon>Eukaryota</taxon>
        <taxon>Metazoa</taxon>
        <taxon>Chordata</taxon>
        <taxon>Craniata</taxon>
        <taxon>Vertebrata</taxon>
        <taxon>Euteleostomi</taxon>
        <taxon>Actinopterygii</taxon>
        <taxon>Neopterygii</taxon>
        <taxon>Teleostei</taxon>
        <taxon>Neoteleostei</taxon>
        <taxon>Acanthomorphata</taxon>
        <taxon>Carangaria</taxon>
        <taxon>Pleuronectiformes</taxon>
        <taxon>Pleuronectoidei</taxon>
        <taxon>Pleuronectidae</taxon>
        <taxon>Pleuronectes</taxon>
    </lineage>
</organism>
<accession>A0A9N7Z7Y8</accession>
<reference evidence="1" key="1">
    <citation type="submission" date="2020-03" db="EMBL/GenBank/DDBJ databases">
        <authorList>
            <person name="Weist P."/>
        </authorList>
    </citation>
    <scope>NUCLEOTIDE SEQUENCE</scope>
</reference>
<dbReference type="AlphaFoldDB" id="A0A9N7Z7Y8"/>
<sequence>MDGRGGGLAWDGLGWGLSRVERLPWPRGTLTQGAVDMDTLSGLNCGPLAAGVRKKRQEEEEDKGARKRAIHLSIHASTSSCILPSLCISVCWPNQTQPKLTGTSERVSLAHSCPTAPLPYTSLMEKRAELPGEMNTCQRFKDNKTETG</sequence>
<evidence type="ECO:0000313" key="2">
    <source>
        <dbReference type="Proteomes" id="UP001153269"/>
    </source>
</evidence>
<name>A0A9N7Z7Y8_PLEPL</name>
<proteinExistence type="predicted"/>
<gene>
    <name evidence="1" type="ORF">PLEPLA_LOCUS46590</name>
</gene>
<keyword evidence="2" id="KW-1185">Reference proteome</keyword>